<dbReference type="SMART" id="SM00861">
    <property type="entry name" value="Transket_pyr"/>
    <property type="match status" value="1"/>
</dbReference>
<evidence type="ECO:0000256" key="6">
    <source>
        <dbReference type="ARBA" id="ARBA00051911"/>
    </source>
</evidence>
<keyword evidence="4" id="KW-0560">Oxidoreductase</keyword>
<dbReference type="InterPro" id="IPR029061">
    <property type="entry name" value="THDP-binding"/>
</dbReference>
<dbReference type="Pfam" id="PF02780">
    <property type="entry name" value="Transketolase_C"/>
    <property type="match status" value="1"/>
</dbReference>
<keyword evidence="10" id="KW-1185">Reference proteome</keyword>
<dbReference type="AlphaFoldDB" id="A0AA41XBN1"/>
<evidence type="ECO:0000313" key="10">
    <source>
        <dbReference type="Proteomes" id="UP001165587"/>
    </source>
</evidence>
<dbReference type="PANTHER" id="PTHR43257:SF2">
    <property type="entry name" value="PYRUVATE DEHYDROGENASE E1 COMPONENT SUBUNIT BETA"/>
    <property type="match status" value="1"/>
</dbReference>
<name>A0AA41XBN1_9MICO</name>
<dbReference type="CDD" id="cd02000">
    <property type="entry name" value="TPP_E1_PDC_ADC_BCADC"/>
    <property type="match status" value="1"/>
</dbReference>
<evidence type="ECO:0000256" key="4">
    <source>
        <dbReference type="ARBA" id="ARBA00023002"/>
    </source>
</evidence>
<dbReference type="SUPFAM" id="SSF52518">
    <property type="entry name" value="Thiamin diphosphate-binding fold (THDP-binding)"/>
    <property type="match status" value="2"/>
</dbReference>
<dbReference type="Gene3D" id="3.40.50.920">
    <property type="match status" value="1"/>
</dbReference>
<comment type="catalytic activity">
    <reaction evidence="6">
        <text>N(6)-[(R)-lipoyl]-L-lysyl-[protein] + 2-oxoglutarate + H(+) = N(6)-[(R)-S(8)-succinyldihydrolipoyl]-L-lysyl-[protein] + CO2</text>
        <dbReference type="Rhea" id="RHEA:12188"/>
        <dbReference type="Rhea" id="RHEA-COMP:10474"/>
        <dbReference type="Rhea" id="RHEA-COMP:20092"/>
        <dbReference type="ChEBI" id="CHEBI:15378"/>
        <dbReference type="ChEBI" id="CHEBI:16526"/>
        <dbReference type="ChEBI" id="CHEBI:16810"/>
        <dbReference type="ChEBI" id="CHEBI:83099"/>
        <dbReference type="ChEBI" id="CHEBI:83120"/>
        <dbReference type="EC" id="1.2.4.2"/>
    </reaction>
</comment>
<accession>A0AA41XBN1</accession>
<dbReference type="RefSeq" id="WP_259525533.1">
    <property type="nucleotide sequence ID" value="NZ_JANLCK010000002.1"/>
</dbReference>
<dbReference type="Gene3D" id="3.40.50.970">
    <property type="match status" value="2"/>
</dbReference>
<dbReference type="SUPFAM" id="SSF52922">
    <property type="entry name" value="TK C-terminal domain-like"/>
    <property type="match status" value="1"/>
</dbReference>
<comment type="cofactor">
    <cofactor evidence="1">
        <name>thiamine diphosphate</name>
        <dbReference type="ChEBI" id="CHEBI:58937"/>
    </cofactor>
</comment>
<dbReference type="GO" id="GO:0004591">
    <property type="term" value="F:oxoglutarate dehydrogenase (succinyl-transferring) activity"/>
    <property type="evidence" value="ECO:0007669"/>
    <property type="project" value="UniProtKB-EC"/>
</dbReference>
<keyword evidence="3" id="KW-0816">Tricarboxylic acid cycle</keyword>
<feature type="region of interest" description="Disordered" evidence="7">
    <location>
        <begin position="804"/>
        <end position="825"/>
    </location>
</feature>
<evidence type="ECO:0000313" key="9">
    <source>
        <dbReference type="EMBL" id="MCS5725057.1"/>
    </source>
</evidence>
<evidence type="ECO:0000256" key="1">
    <source>
        <dbReference type="ARBA" id="ARBA00001964"/>
    </source>
</evidence>
<proteinExistence type="predicted"/>
<dbReference type="GO" id="GO:0000287">
    <property type="term" value="F:magnesium ion binding"/>
    <property type="evidence" value="ECO:0007669"/>
    <property type="project" value="UniProtKB-ARBA"/>
</dbReference>
<dbReference type="EC" id="2.3.1.61" evidence="2"/>
<sequence length="825" mass="88277">MAKELLIDPATTRSRSELTFDSIQVNTYAPDLAAERALHGDEALLRIGRDMILVREFELMLQAIKRDGSYKGIDYVHAGPAHLSIGQEAAAVGQAFTLGAVDKVFGSHRSHGEVIAKGLSAIHSTPRPELDEAFRTWSEGAIWNVVQDRLASDDPEQQAIDYLLYGMTAETFGRRTGFNRGLGGSMHAFFPPLGIYPNNAIVGGSGPLATGAALYNRLQAKPGIVVASIGDAATGTGPVWESFNFAGMAQLHTLMDEKHRGGLPVVFFIVNNFYGMGGQTIGETMAYDRLARIGAGINAQNMHAQTIDGNNPLAVIEAMTVARQHLEAGDGPVLIDCQTYRQSGHSPSDASSYRTKDELDLWASHDPIDTYFARLTDGGVVAAGRQAELKTWAEERIAASLEVAIDASVSPRLSLRRDPAVMAELTFNNTSIDLADAPAGETSVPVSELPHLQSLARKSRSGLSDGPGSKPFSGAKAITFRDALFETIVHHAAADDRLAMWGEENRDWGGSFGVYRGLTELLPRHRLFNSPISEAAIVGAGVGYALSGGRAMVELMYADFIGRAGDEIFNQMAKWQPMSGGLATVPMVLRVSVGAKYGAQHSQDWSSMVAGVPGLKVVFPATAHDAKGLLASALAGNDPVVFFESQRLYDTVETVYPEGVPAEYYQTPIGVPHVVREGSDLTILSVGAVLSRSLEAAAALSSQYGIETEVIDARSLVPFEYDLLLESVAKTGRLVCVSDANLRGSWLNTVAATVTTEAFDDLDAPVVVLGARNWIAPPAELEWDFFVTPADIVDAVHTRIVPLPGHEVQDGPGAEGTLDESARGI</sequence>
<dbReference type="InterPro" id="IPR001017">
    <property type="entry name" value="DH_E1"/>
</dbReference>
<dbReference type="GO" id="GO:0004149">
    <property type="term" value="F:dihydrolipoyllysine-residue succinyltransferase activity"/>
    <property type="evidence" value="ECO:0007669"/>
    <property type="project" value="UniProtKB-EC"/>
</dbReference>
<reference evidence="9" key="1">
    <citation type="submission" date="2022-08" db="EMBL/GenBank/DDBJ databases">
        <authorList>
            <person name="Deng Y."/>
            <person name="Han X.-F."/>
            <person name="Zhang Y.-Q."/>
        </authorList>
    </citation>
    <scope>NUCLEOTIDE SEQUENCE</scope>
    <source>
        <strain evidence="9">CPCC 203407</strain>
    </source>
</reference>
<dbReference type="GO" id="GO:0006099">
    <property type="term" value="P:tricarboxylic acid cycle"/>
    <property type="evidence" value="ECO:0007669"/>
    <property type="project" value="UniProtKB-KW"/>
</dbReference>
<dbReference type="InterPro" id="IPR033248">
    <property type="entry name" value="Transketolase_C"/>
</dbReference>
<gene>
    <name evidence="9" type="ORF">N1028_04025</name>
</gene>
<dbReference type="InterPro" id="IPR009014">
    <property type="entry name" value="Transketo_C/PFOR_II"/>
</dbReference>
<evidence type="ECO:0000256" key="2">
    <source>
        <dbReference type="ARBA" id="ARBA00012945"/>
    </source>
</evidence>
<dbReference type="InterPro" id="IPR005475">
    <property type="entry name" value="Transketolase-like_Pyr-bd"/>
</dbReference>
<dbReference type="Pfam" id="PF00676">
    <property type="entry name" value="E1_dh"/>
    <property type="match status" value="1"/>
</dbReference>
<keyword evidence="5" id="KW-0786">Thiamine pyrophosphate</keyword>
<evidence type="ECO:0000256" key="7">
    <source>
        <dbReference type="SAM" id="MobiDB-lite"/>
    </source>
</evidence>
<protein>
    <recommendedName>
        <fullName evidence="2">dihydrolipoyllysine-residue succinyltransferase</fullName>
        <ecNumber evidence="2">2.3.1.61</ecNumber>
    </recommendedName>
</protein>
<dbReference type="PANTHER" id="PTHR43257">
    <property type="entry name" value="PYRUVATE DEHYDROGENASE E1 COMPONENT BETA SUBUNIT"/>
    <property type="match status" value="1"/>
</dbReference>
<feature type="domain" description="Transketolase-like pyrimidine-binding" evidence="8">
    <location>
        <begin position="478"/>
        <end position="651"/>
    </location>
</feature>
<dbReference type="Proteomes" id="UP001165587">
    <property type="component" value="Unassembled WGS sequence"/>
</dbReference>
<evidence type="ECO:0000256" key="5">
    <source>
        <dbReference type="ARBA" id="ARBA00023052"/>
    </source>
</evidence>
<dbReference type="Pfam" id="PF02779">
    <property type="entry name" value="Transket_pyr"/>
    <property type="match status" value="1"/>
</dbReference>
<evidence type="ECO:0000259" key="8">
    <source>
        <dbReference type="SMART" id="SM00861"/>
    </source>
</evidence>
<comment type="caution">
    <text evidence="9">The sequence shown here is derived from an EMBL/GenBank/DDBJ whole genome shotgun (WGS) entry which is preliminary data.</text>
</comment>
<dbReference type="EMBL" id="JANLCK010000002">
    <property type="protein sequence ID" value="MCS5725057.1"/>
    <property type="molecule type" value="Genomic_DNA"/>
</dbReference>
<organism evidence="9 10">
    <name type="scientific">Herbiconiux oxytropis</name>
    <dbReference type="NCBI Taxonomy" id="2970915"/>
    <lineage>
        <taxon>Bacteria</taxon>
        <taxon>Bacillati</taxon>
        <taxon>Actinomycetota</taxon>
        <taxon>Actinomycetes</taxon>
        <taxon>Micrococcales</taxon>
        <taxon>Microbacteriaceae</taxon>
        <taxon>Herbiconiux</taxon>
    </lineage>
</organism>
<evidence type="ECO:0000256" key="3">
    <source>
        <dbReference type="ARBA" id="ARBA00022532"/>
    </source>
</evidence>